<protein>
    <submittedName>
        <fullName evidence="3">Membrane protein</fullName>
    </submittedName>
</protein>
<evidence type="ECO:0000256" key="1">
    <source>
        <dbReference type="SAM" id="Phobius"/>
    </source>
</evidence>
<feature type="transmembrane region" description="Helical" evidence="1">
    <location>
        <begin position="321"/>
        <end position="343"/>
    </location>
</feature>
<keyword evidence="4" id="KW-1185">Reference proteome</keyword>
<name>A0A0Q0XJI4_9FLAO</name>
<dbReference type="Proteomes" id="UP000050827">
    <property type="component" value="Unassembled WGS sequence"/>
</dbReference>
<feature type="transmembrane region" description="Helical" evidence="1">
    <location>
        <begin position="7"/>
        <end position="28"/>
    </location>
</feature>
<keyword evidence="1" id="KW-1133">Transmembrane helix</keyword>
<feature type="transmembrane region" description="Helical" evidence="1">
    <location>
        <begin position="255"/>
        <end position="278"/>
    </location>
</feature>
<proteinExistence type="predicted"/>
<feature type="transmembrane region" description="Helical" evidence="1">
    <location>
        <begin position="290"/>
        <end position="309"/>
    </location>
</feature>
<sequence>MQTKANRLFFIDAMRAWAILMMLQGHFIDGLLDPVFRDRENMVFSIWLYFRGITAPVFFTVSGFIFTYLLIKVPQKGFDNPRVKKGIRRGLQLLLIGYLLRMNLFGILSGEIYDSFYLVDVLHCIGLSILALIGVYLFTIERKKYLFPTLLLGITIVLFLFEPAYKQWTFSFLPNAIANYFTKANGSVFTIIPWLGYATMGGFISILFNRFKNFKYLYEVAISLALVLGSLLIFASSDAFLYIHRLTKIQLFADIFFNNYLFIRLGDVFFVFAIFMLLRKFMTNKTVLSIGASTLSIYVIHFVILYGSFTGLGLYRFFNHILTPSVVIPGALAFMFTCTFLALRYNKYESEIKGNIAWGREYIKTKSLNLLAVSKPILKELLLKAKLFLTRLFGLIKN</sequence>
<feature type="transmembrane region" description="Helical" evidence="1">
    <location>
        <begin position="220"/>
        <end position="243"/>
    </location>
</feature>
<evidence type="ECO:0000313" key="4">
    <source>
        <dbReference type="Proteomes" id="UP000050827"/>
    </source>
</evidence>
<feature type="transmembrane region" description="Helical" evidence="1">
    <location>
        <begin position="145"/>
        <end position="165"/>
    </location>
</feature>
<evidence type="ECO:0000313" key="3">
    <source>
        <dbReference type="EMBL" id="KQC28965.1"/>
    </source>
</evidence>
<keyword evidence="1" id="KW-0812">Transmembrane</keyword>
<gene>
    <name evidence="3" type="ORF">AAY42_02955</name>
</gene>
<dbReference type="GO" id="GO:0016747">
    <property type="term" value="F:acyltransferase activity, transferring groups other than amino-acyl groups"/>
    <property type="evidence" value="ECO:0007669"/>
    <property type="project" value="InterPro"/>
</dbReference>
<dbReference type="OrthoDB" id="1418407at2"/>
<dbReference type="RefSeq" id="WP_055392513.1">
    <property type="nucleotide sequence ID" value="NZ_LCTZ01000002.1"/>
</dbReference>
<evidence type="ECO:0000259" key="2">
    <source>
        <dbReference type="Pfam" id="PF01757"/>
    </source>
</evidence>
<dbReference type="STRING" id="346185.AAY42_02955"/>
<dbReference type="EMBL" id="LCTZ01000002">
    <property type="protein sequence ID" value="KQC28965.1"/>
    <property type="molecule type" value="Genomic_DNA"/>
</dbReference>
<feature type="domain" description="Acyltransferase 3" evidence="2">
    <location>
        <begin position="10"/>
        <end position="342"/>
    </location>
</feature>
<feature type="transmembrane region" description="Helical" evidence="1">
    <location>
        <begin position="91"/>
        <end position="110"/>
    </location>
</feature>
<organism evidence="3 4">
    <name type="scientific">Flagellimonas eckloniae</name>
    <dbReference type="NCBI Taxonomy" id="346185"/>
    <lineage>
        <taxon>Bacteria</taxon>
        <taxon>Pseudomonadati</taxon>
        <taxon>Bacteroidota</taxon>
        <taxon>Flavobacteriia</taxon>
        <taxon>Flavobacteriales</taxon>
        <taxon>Flavobacteriaceae</taxon>
        <taxon>Flagellimonas</taxon>
    </lineage>
</organism>
<dbReference type="AlphaFoldDB" id="A0A0Q0XJI4"/>
<keyword evidence="1" id="KW-0472">Membrane</keyword>
<feature type="transmembrane region" description="Helical" evidence="1">
    <location>
        <begin position="48"/>
        <end position="71"/>
    </location>
</feature>
<dbReference type="InterPro" id="IPR002656">
    <property type="entry name" value="Acyl_transf_3_dom"/>
</dbReference>
<feature type="transmembrane region" description="Helical" evidence="1">
    <location>
        <begin position="116"/>
        <end position="138"/>
    </location>
</feature>
<dbReference type="Pfam" id="PF01757">
    <property type="entry name" value="Acyl_transf_3"/>
    <property type="match status" value="1"/>
</dbReference>
<accession>A0A0Q0XJI4</accession>
<reference evidence="3 4" key="1">
    <citation type="submission" date="2015-04" db="EMBL/GenBank/DDBJ databases">
        <title>Complete genome of flavobacterium.</title>
        <authorList>
            <person name="Kwon Y.M."/>
            <person name="Kim S.-J."/>
        </authorList>
    </citation>
    <scope>NUCLEOTIDE SEQUENCE [LARGE SCALE GENOMIC DNA]</scope>
    <source>
        <strain evidence="3 4">DK169</strain>
    </source>
</reference>
<dbReference type="PATRIC" id="fig|1547436.3.peg.619"/>
<feature type="transmembrane region" description="Helical" evidence="1">
    <location>
        <begin position="185"/>
        <end position="208"/>
    </location>
</feature>
<comment type="caution">
    <text evidence="3">The sequence shown here is derived from an EMBL/GenBank/DDBJ whole genome shotgun (WGS) entry which is preliminary data.</text>
</comment>